<evidence type="ECO:0000256" key="5">
    <source>
        <dbReference type="ARBA" id="ARBA00022679"/>
    </source>
</evidence>
<dbReference type="PRINTS" id="PR00095">
    <property type="entry name" value="ANTSNTHASEI"/>
</dbReference>
<evidence type="ECO:0000256" key="8">
    <source>
        <dbReference type="ARBA" id="ARBA00031329"/>
    </source>
</evidence>
<dbReference type="InterPro" id="IPR019999">
    <property type="entry name" value="Anth_synth_I-like"/>
</dbReference>
<comment type="caution">
    <text evidence="13">The sequence shown here is derived from an EMBL/GenBank/DDBJ whole genome shotgun (WGS) entry which is preliminary data.</text>
</comment>
<dbReference type="Gene3D" id="3.60.120.10">
    <property type="entry name" value="Anthranilate synthase"/>
    <property type="match status" value="1"/>
</dbReference>
<dbReference type="PANTHER" id="PTHR11236:SF18">
    <property type="entry name" value="AMINODEOXYCHORISMATE SYNTHASE"/>
    <property type="match status" value="1"/>
</dbReference>
<dbReference type="AlphaFoldDB" id="A0AAW0YTP4"/>
<dbReference type="RefSeq" id="XP_066800050.1">
    <property type="nucleotide sequence ID" value="XM_066949756.1"/>
</dbReference>
<dbReference type="InterPro" id="IPR029062">
    <property type="entry name" value="Class_I_gatase-like"/>
</dbReference>
<keyword evidence="7" id="KW-0315">Glutamine amidotransferase</keyword>
<dbReference type="Gene3D" id="3.40.50.880">
    <property type="match status" value="1"/>
</dbReference>
<dbReference type="GO" id="GO:0046656">
    <property type="term" value="P:folic acid biosynthetic process"/>
    <property type="evidence" value="ECO:0007669"/>
    <property type="project" value="UniProtKB-KW"/>
</dbReference>
<dbReference type="GO" id="GO:0008153">
    <property type="term" value="P:4-aminobenzoate biosynthetic process"/>
    <property type="evidence" value="ECO:0007669"/>
    <property type="project" value="TreeGrafter"/>
</dbReference>
<dbReference type="Pfam" id="PF00117">
    <property type="entry name" value="GATase"/>
    <property type="match status" value="1"/>
</dbReference>
<dbReference type="GO" id="GO:0005737">
    <property type="term" value="C:cytoplasm"/>
    <property type="evidence" value="ECO:0007669"/>
    <property type="project" value="TreeGrafter"/>
</dbReference>
<keyword evidence="14" id="KW-1185">Reference proteome</keyword>
<evidence type="ECO:0000256" key="9">
    <source>
        <dbReference type="ARBA" id="ARBA00031904"/>
    </source>
</evidence>
<feature type="compositionally biased region" description="Polar residues" evidence="10">
    <location>
        <begin position="275"/>
        <end position="291"/>
    </location>
</feature>
<dbReference type="InterPro" id="IPR005801">
    <property type="entry name" value="ADC_synthase"/>
</dbReference>
<accession>A0AAW0YTP4</accession>
<dbReference type="InterPro" id="IPR017926">
    <property type="entry name" value="GATASE"/>
</dbReference>
<feature type="domain" description="Glutamine amidotransferase" evidence="11">
    <location>
        <begin position="12"/>
        <end position="223"/>
    </location>
</feature>
<keyword evidence="5" id="KW-0808">Transferase</keyword>
<evidence type="ECO:0000256" key="1">
    <source>
        <dbReference type="ARBA" id="ARBA00001000"/>
    </source>
</evidence>
<comment type="catalytic activity">
    <reaction evidence="1">
        <text>chorismate + L-glutamine = 4-amino-4-deoxychorismate + L-glutamate</text>
        <dbReference type="Rhea" id="RHEA:11672"/>
        <dbReference type="ChEBI" id="CHEBI:29748"/>
        <dbReference type="ChEBI" id="CHEBI:29985"/>
        <dbReference type="ChEBI" id="CHEBI:58359"/>
        <dbReference type="ChEBI" id="CHEBI:58406"/>
        <dbReference type="EC" id="2.6.1.85"/>
    </reaction>
</comment>
<dbReference type="PROSITE" id="PS51273">
    <property type="entry name" value="GATASE_TYPE_1"/>
    <property type="match status" value="1"/>
</dbReference>
<dbReference type="GeneID" id="92183934"/>
<sequence length="837" mass="92266">MISSRPPLPRTLILDYYDSYTNNLLTLFTQLYTDAEVLNKVVVIKADKYTWADFQEHVLPQIDCIILSPGPGRPDNPADIGFALDLLRLHPIPILGVCLGHQAIGVAFGGKIVDTPQITHGHVVPVAPVQPSKGLFASSFWHKSSEESDQFDAVVYNSLTVDPASLPDELEVTAWSVASDAFAGRPSTIQGLKHKSHPIWGVQYHPESISSTRGAALLQAFIDQVYLHHERPSSFPTLHTDIISSCAYRVAARAAKLPRSRKASVSGLPTPPITPTGSRAPTPSGTRNASKPSHMAEKRYGEVGRDLKTQEVFEKLVRNPSRKGKEKAIGEVWLDGQTPTRPTTTSLASPSFLITYSLVTRTVTVHRPSSTPATIVLPHDTTFWDWFSHGNDVLISTFGTRSSRANGWRGGWVGWFGYEMKEESLQGYRRRAKDAQHETEVDAAWAWSDKLLERTSKGEWIARGVLRDDAGDNSDIGLEVGSDMIGWLKEQGLNFGLSKSDWEGYLDEIQPILNGACDHTVSASADAFPTFQPSATGEDYRQRIDSCREAIRQGESYELTLTTRFNATTPRVDHYTLYLRLRSFNPAYYSTYINFPCLSTPRGQGMSILSSSPERFLRIDGDRRVEMMPIKGTRARVKPGQCVCVQGRGCEGKAKGSEECLQEGREEDARRGEDLRNDHKERAENLMIVDLIRSDLLSCCIPSTVTVPKLIALESYGVHNLVTTVQGTLAENVGSVEAVKRCFPPGSMTGAPKLRSVQLLDDFEKQQRRGIYSGALGYFSVDGVTDLSVVIRTITVEGNNLSIGAGGAITWLSDRDGEWDEVLTKVKSVVGVLDGVE</sequence>
<dbReference type="PANTHER" id="PTHR11236">
    <property type="entry name" value="AMINOBENZOATE/ANTHRANILATE SYNTHASE"/>
    <property type="match status" value="1"/>
</dbReference>
<dbReference type="Pfam" id="PF00425">
    <property type="entry name" value="Chorismate_bind"/>
    <property type="match status" value="1"/>
</dbReference>
<evidence type="ECO:0000313" key="13">
    <source>
        <dbReference type="EMBL" id="KAK8844826.1"/>
    </source>
</evidence>
<dbReference type="EC" id="2.6.1.85" evidence="4"/>
<dbReference type="EMBL" id="JBCAWK010000013">
    <property type="protein sequence ID" value="KAK8844826.1"/>
    <property type="molecule type" value="Genomic_DNA"/>
</dbReference>
<dbReference type="SUPFAM" id="SSF56322">
    <property type="entry name" value="ADC synthase"/>
    <property type="match status" value="1"/>
</dbReference>
<evidence type="ECO:0000259" key="11">
    <source>
        <dbReference type="Pfam" id="PF00117"/>
    </source>
</evidence>
<feature type="domain" description="Chorismate-utilising enzyme C-terminal" evidence="12">
    <location>
        <begin position="538"/>
        <end position="825"/>
    </location>
</feature>
<dbReference type="PRINTS" id="PR00099">
    <property type="entry name" value="CPSGATASE"/>
</dbReference>
<reference evidence="13 14" key="1">
    <citation type="journal article" date="2024" name="bioRxiv">
        <title>Comparative genomics of Cryptococcus and Kwoniella reveals pathogenesis evolution and contrasting karyotype dynamics via intercentromeric recombination or chromosome fusion.</title>
        <authorList>
            <person name="Coelho M.A."/>
            <person name="David-Palma M."/>
            <person name="Shea T."/>
            <person name="Bowers K."/>
            <person name="McGinley-Smith S."/>
            <person name="Mohammad A.W."/>
            <person name="Gnirke A."/>
            <person name="Yurkov A.M."/>
            <person name="Nowrousian M."/>
            <person name="Sun S."/>
            <person name="Cuomo C.A."/>
            <person name="Heitman J."/>
        </authorList>
    </citation>
    <scope>NUCLEOTIDE SEQUENCE [LARGE SCALE GENOMIC DNA]</scope>
    <source>
        <strain evidence="13 14">CBS 13917</strain>
    </source>
</reference>
<evidence type="ECO:0000256" key="7">
    <source>
        <dbReference type="ARBA" id="ARBA00022962"/>
    </source>
</evidence>
<comment type="pathway">
    <text evidence="2">Cofactor biosynthesis; tetrahydrofolate biosynthesis; 4-aminobenzoate from chorismate: step 1/2.</text>
</comment>
<gene>
    <name evidence="13" type="ORF">IAR55_006676</name>
</gene>
<protein>
    <recommendedName>
        <fullName evidence="4">aminodeoxychorismate synthase</fullName>
        <ecNumber evidence="4">2.6.1.85</ecNumber>
    </recommendedName>
    <alternativeName>
        <fullName evidence="8">Para-aminobenzoate synthase</fullName>
    </alternativeName>
    <alternativeName>
        <fullName evidence="9">p-aminobenzoic acid synthase</fullName>
    </alternativeName>
</protein>
<dbReference type="Proteomes" id="UP001388673">
    <property type="component" value="Unassembled WGS sequence"/>
</dbReference>
<evidence type="ECO:0000259" key="12">
    <source>
        <dbReference type="Pfam" id="PF00425"/>
    </source>
</evidence>
<comment type="similarity">
    <text evidence="3">In the C-terminal section; belongs to the anthranilate synthase component I family.</text>
</comment>
<evidence type="ECO:0000256" key="10">
    <source>
        <dbReference type="SAM" id="MobiDB-lite"/>
    </source>
</evidence>
<proteinExistence type="inferred from homology"/>
<dbReference type="GO" id="GO:0000162">
    <property type="term" value="P:L-tryptophan biosynthetic process"/>
    <property type="evidence" value="ECO:0007669"/>
    <property type="project" value="TreeGrafter"/>
</dbReference>
<feature type="region of interest" description="Disordered" evidence="10">
    <location>
        <begin position="259"/>
        <end position="296"/>
    </location>
</feature>
<keyword evidence="6" id="KW-0289">Folate biosynthesis</keyword>
<organism evidence="13 14">
    <name type="scientific">Kwoniella newhampshirensis</name>
    <dbReference type="NCBI Taxonomy" id="1651941"/>
    <lineage>
        <taxon>Eukaryota</taxon>
        <taxon>Fungi</taxon>
        <taxon>Dikarya</taxon>
        <taxon>Basidiomycota</taxon>
        <taxon>Agaricomycotina</taxon>
        <taxon>Tremellomycetes</taxon>
        <taxon>Tremellales</taxon>
        <taxon>Cryptococcaceae</taxon>
        <taxon>Kwoniella</taxon>
    </lineage>
</organism>
<evidence type="ECO:0000256" key="3">
    <source>
        <dbReference type="ARBA" id="ARBA00005970"/>
    </source>
</evidence>
<dbReference type="InterPro" id="IPR015890">
    <property type="entry name" value="Chorismate_C"/>
</dbReference>
<evidence type="ECO:0000256" key="6">
    <source>
        <dbReference type="ARBA" id="ARBA00022909"/>
    </source>
</evidence>
<evidence type="ECO:0000256" key="2">
    <source>
        <dbReference type="ARBA" id="ARBA00005009"/>
    </source>
</evidence>
<evidence type="ECO:0000313" key="14">
    <source>
        <dbReference type="Proteomes" id="UP001388673"/>
    </source>
</evidence>
<name>A0AAW0YTP4_9TREE</name>
<dbReference type="InterPro" id="IPR006221">
    <property type="entry name" value="TrpG/PapA_dom"/>
</dbReference>
<dbReference type="KEGG" id="kne:92183934"/>
<evidence type="ECO:0000256" key="4">
    <source>
        <dbReference type="ARBA" id="ARBA00013139"/>
    </source>
</evidence>
<dbReference type="CDD" id="cd01743">
    <property type="entry name" value="GATase1_Anthranilate_Synthase"/>
    <property type="match status" value="1"/>
</dbReference>
<dbReference type="GO" id="GO:0046820">
    <property type="term" value="F:4-amino-4-deoxychorismate synthase activity"/>
    <property type="evidence" value="ECO:0007669"/>
    <property type="project" value="UniProtKB-EC"/>
</dbReference>
<dbReference type="NCBIfam" id="TIGR00566">
    <property type="entry name" value="trpG_papA"/>
    <property type="match status" value="1"/>
</dbReference>
<dbReference type="SUPFAM" id="SSF52317">
    <property type="entry name" value="Class I glutamine amidotransferase-like"/>
    <property type="match status" value="1"/>
</dbReference>